<dbReference type="OrthoDB" id="6159439at2759"/>
<feature type="region of interest" description="Disordered" evidence="8">
    <location>
        <begin position="202"/>
        <end position="239"/>
    </location>
</feature>
<dbReference type="InterPro" id="IPR009057">
    <property type="entry name" value="Homeodomain-like_sf"/>
</dbReference>
<dbReference type="SMART" id="SM00389">
    <property type="entry name" value="HOX"/>
    <property type="match status" value="1"/>
</dbReference>
<evidence type="ECO:0000256" key="3">
    <source>
        <dbReference type="ARBA" id="ARBA00023125"/>
    </source>
</evidence>
<keyword evidence="3 6" id="KW-0238">DNA-binding</keyword>
<dbReference type="PANTHER" id="PTHR24332:SF9">
    <property type="entry name" value="HOMEOTIC PROTEIN CAUDAL"/>
    <property type="match status" value="1"/>
</dbReference>
<dbReference type="InterPro" id="IPR001356">
    <property type="entry name" value="HD"/>
</dbReference>
<evidence type="ECO:0000256" key="5">
    <source>
        <dbReference type="ARBA" id="ARBA00023242"/>
    </source>
</evidence>
<evidence type="ECO:0000256" key="1">
    <source>
        <dbReference type="ARBA" id="ARBA00004123"/>
    </source>
</evidence>
<protein>
    <submittedName>
        <fullName evidence="10">BA75_01907T0</fullName>
    </submittedName>
</protein>
<sequence length="663" mass="73930">MSKETNFQFEDGSAPVANNYSQYENFASYNVSSLTGPEEYDVLVDFNEATSASLTPFGIGDNNMFFPELNVDHIVPVALTSESEPPGRTDTPTHSLGRLSTLSEINETSTTPTMALKSAPVLVPNSESHSTNITTPSSGPPSSSQSRPNSRRSRASGERLALLMAEFKRNSSPTSAIRKELAFKTGMSERSVRIWFQNKRAKTRKMEKLQKSETTGSGSSSETKLSGISHQQSIPDGFTQDQAGTQIASIEDSQVTPTSLTGPSHDLSPVLPVSINDSYALIDCKSILIGKWQRHKMGVPNTTLLERMNNLSPHFLINFMRHVDLVLVLSKKNNELNYFFSGYFNKNRILFRIFFPLSSISSCSLVVSQTDVTDPSSQPSPQEKTDLRLELSASPKFAVFFYYDPLTGAENSNVWSICEDFSEGQNVQSAHMGVNGDRTPHILVGSLPSLHYLNNYIMNYNQSSVQSTPNEIFNSQVDLNIRQEADSNYLLFSPASQHNQATIGNGLHQPVTGPRQTPHSQQQRHQQQQHQQLQHVQQQQQQLQHHQQQQLQQQQHSQKQHEQKGQPQQQLSQDPQVQRSQISTQSLPGSTFNLKDDTEDFFGLSNNTSVPEDDQFLVSKDDLAELSKSVNLSEVPNDLVTSDLFEMHNTFNDQADDGSIFLN</sequence>
<dbReference type="EMBL" id="CP014585">
    <property type="protein sequence ID" value="ANZ75133.1"/>
    <property type="molecule type" value="Genomic_DNA"/>
</dbReference>
<dbReference type="GO" id="GO:0005634">
    <property type="term" value="C:nucleus"/>
    <property type="evidence" value="ECO:0007669"/>
    <property type="project" value="UniProtKB-SubCell"/>
</dbReference>
<evidence type="ECO:0000313" key="11">
    <source>
        <dbReference type="Proteomes" id="UP000094565"/>
    </source>
</evidence>
<dbReference type="PROSITE" id="PS00027">
    <property type="entry name" value="HOMEOBOX_1"/>
    <property type="match status" value="1"/>
</dbReference>
<feature type="compositionally biased region" description="Polar residues" evidence="8">
    <location>
        <begin position="125"/>
        <end position="135"/>
    </location>
</feature>
<feature type="compositionally biased region" description="Polar residues" evidence="8">
    <location>
        <begin position="230"/>
        <end position="239"/>
    </location>
</feature>
<name>A0A1B2JAT0_PICPA</name>
<accession>A0A1B2JAT0</accession>
<feature type="compositionally biased region" description="Low complexity" evidence="8">
    <location>
        <begin position="521"/>
        <end position="557"/>
    </location>
</feature>
<reference evidence="10 11" key="1">
    <citation type="submission" date="2016-02" db="EMBL/GenBank/DDBJ databases">
        <title>Comparative genomic and transcriptomic foundation for Pichia pastoris.</title>
        <authorList>
            <person name="Love K.R."/>
            <person name="Shah K.A."/>
            <person name="Whittaker C.A."/>
            <person name="Wu J."/>
            <person name="Bartlett M.C."/>
            <person name="Ma D."/>
            <person name="Leeson R.L."/>
            <person name="Priest M."/>
            <person name="Young S.K."/>
            <person name="Love J.C."/>
        </authorList>
    </citation>
    <scope>NUCLEOTIDE SEQUENCE [LARGE SCALE GENOMIC DNA]</scope>
    <source>
        <strain evidence="10 11">ATCC 28485</strain>
    </source>
</reference>
<dbReference type="PANTHER" id="PTHR24332">
    <property type="entry name" value="HOMEOBOX PROTEIN CDX"/>
    <property type="match status" value="1"/>
</dbReference>
<dbReference type="GO" id="GO:0000977">
    <property type="term" value="F:RNA polymerase II transcription regulatory region sequence-specific DNA binding"/>
    <property type="evidence" value="ECO:0007669"/>
    <property type="project" value="TreeGrafter"/>
</dbReference>
<dbReference type="Pfam" id="PF00046">
    <property type="entry name" value="Homeodomain"/>
    <property type="match status" value="1"/>
</dbReference>
<evidence type="ECO:0000256" key="2">
    <source>
        <dbReference type="ARBA" id="ARBA00010341"/>
    </source>
</evidence>
<dbReference type="GO" id="GO:0009948">
    <property type="term" value="P:anterior/posterior axis specification"/>
    <property type="evidence" value="ECO:0007669"/>
    <property type="project" value="TreeGrafter"/>
</dbReference>
<gene>
    <name evidence="10" type="primary">PHO2</name>
    <name evidence="10" type="ORF">ATY40_BA7501907</name>
</gene>
<keyword evidence="11" id="KW-1185">Reference proteome</keyword>
<feature type="compositionally biased region" description="Low complexity" evidence="8">
    <location>
        <begin position="136"/>
        <end position="148"/>
    </location>
</feature>
<evidence type="ECO:0000256" key="7">
    <source>
        <dbReference type="RuleBase" id="RU000682"/>
    </source>
</evidence>
<evidence type="ECO:0000313" key="10">
    <source>
        <dbReference type="EMBL" id="ANZ75133.1"/>
    </source>
</evidence>
<feature type="domain" description="Homeobox" evidence="9">
    <location>
        <begin position="146"/>
        <end position="206"/>
    </location>
</feature>
<dbReference type="AlphaFoldDB" id="A0A1B2JAT0"/>
<feature type="compositionally biased region" description="Low complexity" evidence="8">
    <location>
        <begin position="212"/>
        <end position="229"/>
    </location>
</feature>
<evidence type="ECO:0000256" key="8">
    <source>
        <dbReference type="SAM" id="MobiDB-lite"/>
    </source>
</evidence>
<dbReference type="GO" id="GO:0000981">
    <property type="term" value="F:DNA-binding transcription factor activity, RNA polymerase II-specific"/>
    <property type="evidence" value="ECO:0007669"/>
    <property type="project" value="InterPro"/>
</dbReference>
<dbReference type="CDD" id="cd00086">
    <property type="entry name" value="homeodomain"/>
    <property type="match status" value="1"/>
</dbReference>
<dbReference type="InterPro" id="IPR017970">
    <property type="entry name" value="Homeobox_CS"/>
</dbReference>
<feature type="compositionally biased region" description="Polar residues" evidence="8">
    <location>
        <begin position="582"/>
        <end position="593"/>
    </location>
</feature>
<proteinExistence type="inferred from homology"/>
<dbReference type="InterPro" id="IPR047152">
    <property type="entry name" value="Caudal_homeobox"/>
</dbReference>
<keyword evidence="4 6" id="KW-0371">Homeobox</keyword>
<dbReference type="Gene3D" id="1.10.10.60">
    <property type="entry name" value="Homeodomain-like"/>
    <property type="match status" value="1"/>
</dbReference>
<dbReference type="PROSITE" id="PS50071">
    <property type="entry name" value="HOMEOBOX_2"/>
    <property type="match status" value="1"/>
</dbReference>
<dbReference type="SUPFAM" id="SSF46689">
    <property type="entry name" value="Homeodomain-like"/>
    <property type="match status" value="1"/>
</dbReference>
<organism evidence="10 11">
    <name type="scientific">Komagataella pastoris</name>
    <name type="common">Yeast</name>
    <name type="synonym">Pichia pastoris</name>
    <dbReference type="NCBI Taxonomy" id="4922"/>
    <lineage>
        <taxon>Eukaryota</taxon>
        <taxon>Fungi</taxon>
        <taxon>Dikarya</taxon>
        <taxon>Ascomycota</taxon>
        <taxon>Saccharomycotina</taxon>
        <taxon>Pichiomycetes</taxon>
        <taxon>Pichiales</taxon>
        <taxon>Pichiaceae</taxon>
        <taxon>Komagataella</taxon>
    </lineage>
</organism>
<comment type="similarity">
    <text evidence="2">Belongs to the Caudal homeobox family.</text>
</comment>
<comment type="subcellular location">
    <subcellularLocation>
        <location evidence="1 6 7">Nucleus</location>
    </subcellularLocation>
</comment>
<evidence type="ECO:0000256" key="4">
    <source>
        <dbReference type="ARBA" id="ARBA00023155"/>
    </source>
</evidence>
<evidence type="ECO:0000259" key="9">
    <source>
        <dbReference type="PROSITE" id="PS50071"/>
    </source>
</evidence>
<feature type="region of interest" description="Disordered" evidence="8">
    <location>
        <begin position="123"/>
        <end position="156"/>
    </location>
</feature>
<dbReference type="Proteomes" id="UP000094565">
    <property type="component" value="Chromosome 2"/>
</dbReference>
<feature type="DNA-binding region" description="Homeobox" evidence="6">
    <location>
        <begin position="148"/>
        <end position="207"/>
    </location>
</feature>
<evidence type="ECO:0000256" key="6">
    <source>
        <dbReference type="PROSITE-ProRule" id="PRU00108"/>
    </source>
</evidence>
<feature type="compositionally biased region" description="Low complexity" evidence="8">
    <location>
        <begin position="565"/>
        <end position="581"/>
    </location>
</feature>
<feature type="region of interest" description="Disordered" evidence="8">
    <location>
        <begin position="500"/>
        <end position="594"/>
    </location>
</feature>
<keyword evidence="5 6" id="KW-0539">Nucleus</keyword>
<dbReference type="GO" id="GO:0030154">
    <property type="term" value="P:cell differentiation"/>
    <property type="evidence" value="ECO:0007669"/>
    <property type="project" value="TreeGrafter"/>
</dbReference>